<dbReference type="Proteomes" id="UP000538075">
    <property type="component" value="Unassembled WGS sequence"/>
</dbReference>
<dbReference type="SUPFAM" id="SSF53850">
    <property type="entry name" value="Periplasmic binding protein-like II"/>
    <property type="match status" value="1"/>
</dbReference>
<protein>
    <submittedName>
        <fullName evidence="1">Aliphatic sulfonates ABC transporter substrate-binding protein</fullName>
    </submittedName>
</protein>
<dbReference type="EMBL" id="VDFG01001123">
    <property type="protein sequence ID" value="MBA4467040.1"/>
    <property type="molecule type" value="Genomic_DNA"/>
</dbReference>
<accession>A0A838WRT9</accession>
<reference evidence="1 2" key="1">
    <citation type="journal article" date="2020" name="J. Appl. Phycol.">
        <title>Morphological changes and genome evolution in Raphidiopsis raciborskii CS-506 after 23 years in culture.</title>
        <authorList>
            <person name="Willis A."/>
            <person name="Bent S.J."/>
            <person name="Jameson I.D."/>
        </authorList>
    </citation>
    <scope>NUCLEOTIDE SEQUENCE [LARGE SCALE GENOMIC DNA]</scope>
    <source>
        <strain evidence="1 2">CS-506_A</strain>
    </source>
</reference>
<sequence>IKERPQDVQALVNTWFETLDYIKANPEKSNEIMAKRAGVTVDEYKKYAEGTKIFSFEDNLQAFSSTSNIVSLKYTAQEIAKFLVEVKLAKKLPDLSQIFDDRFVKAYAAKQK</sequence>
<comment type="caution">
    <text evidence="1">The sequence shown here is derived from an EMBL/GenBank/DDBJ whole genome shotgun (WGS) entry which is preliminary data.</text>
</comment>
<organism evidence="1 2">
    <name type="scientific">Cylindrospermopsis raciborskii CS-506_A</name>
    <dbReference type="NCBI Taxonomy" id="2585140"/>
    <lineage>
        <taxon>Bacteria</taxon>
        <taxon>Bacillati</taxon>
        <taxon>Cyanobacteriota</taxon>
        <taxon>Cyanophyceae</taxon>
        <taxon>Nostocales</taxon>
        <taxon>Aphanizomenonaceae</taxon>
        <taxon>Cylindrospermopsis</taxon>
    </lineage>
</organism>
<proteinExistence type="predicted"/>
<name>A0A838WRT9_9CYAN</name>
<dbReference type="Gene3D" id="3.40.190.10">
    <property type="entry name" value="Periplasmic binding protein-like II"/>
    <property type="match status" value="1"/>
</dbReference>
<evidence type="ECO:0000313" key="2">
    <source>
        <dbReference type="Proteomes" id="UP000538075"/>
    </source>
</evidence>
<gene>
    <name evidence="1" type="ORF">FHK98_17285</name>
</gene>
<feature type="non-terminal residue" evidence="1">
    <location>
        <position position="1"/>
    </location>
</feature>
<dbReference type="AlphaFoldDB" id="A0A838WRT9"/>
<evidence type="ECO:0000313" key="1">
    <source>
        <dbReference type="EMBL" id="MBA4467040.1"/>
    </source>
</evidence>